<dbReference type="EMBL" id="VFQX01000071">
    <property type="protein sequence ID" value="KAF0972151.1"/>
    <property type="molecule type" value="Genomic_DNA"/>
</dbReference>
<feature type="signal peptide" evidence="1">
    <location>
        <begin position="1"/>
        <end position="17"/>
    </location>
</feature>
<proteinExistence type="predicted"/>
<dbReference type="GeneID" id="68116775"/>
<protein>
    <recommendedName>
        <fullName evidence="2">J domain-containing protein</fullName>
    </recommendedName>
</protein>
<keyword evidence="4" id="KW-1185">Reference proteome</keyword>
<dbReference type="RefSeq" id="XP_044556866.1">
    <property type="nucleotide sequence ID" value="XM_044713530.1"/>
</dbReference>
<dbReference type="Proteomes" id="UP000444721">
    <property type="component" value="Unassembled WGS sequence"/>
</dbReference>
<dbReference type="VEuPathDB" id="AmoebaDB:NF0050210"/>
<dbReference type="PROSITE" id="PS50076">
    <property type="entry name" value="DNAJ_2"/>
    <property type="match status" value="1"/>
</dbReference>
<dbReference type="SUPFAM" id="SSF46565">
    <property type="entry name" value="Chaperone J-domain"/>
    <property type="match status" value="1"/>
</dbReference>
<evidence type="ECO:0000259" key="2">
    <source>
        <dbReference type="PROSITE" id="PS50076"/>
    </source>
</evidence>
<reference evidence="3 4" key="1">
    <citation type="journal article" date="2019" name="Sci. Rep.">
        <title>Nanopore sequencing improves the draft genome of the human pathogenic amoeba Naegleria fowleri.</title>
        <authorList>
            <person name="Liechti N."/>
            <person name="Schurch N."/>
            <person name="Bruggmann R."/>
            <person name="Wittwer M."/>
        </authorList>
    </citation>
    <scope>NUCLEOTIDE SEQUENCE [LARGE SCALE GENOMIC DNA]</scope>
    <source>
        <strain evidence="3 4">ATCC 30894</strain>
    </source>
</reference>
<dbReference type="InterPro" id="IPR001623">
    <property type="entry name" value="DnaJ_domain"/>
</dbReference>
<keyword evidence="1" id="KW-0732">Signal</keyword>
<feature type="domain" description="J" evidence="2">
    <location>
        <begin position="34"/>
        <end position="100"/>
    </location>
</feature>
<comment type="caution">
    <text evidence="3">The sequence shown here is derived from an EMBL/GenBank/DDBJ whole genome shotgun (WGS) entry which is preliminary data.</text>
</comment>
<feature type="chain" id="PRO_5025347966" description="J domain-containing protein" evidence="1">
    <location>
        <begin position="18"/>
        <end position="119"/>
    </location>
</feature>
<dbReference type="Gene3D" id="1.10.287.110">
    <property type="entry name" value="DnaJ domain"/>
    <property type="match status" value="1"/>
</dbReference>
<sequence>MITFIVGFIALTAVLKSSENSFYYESMYDLDQVNYYQVLGVSKGASRREIQKAHREQTRKWHPDRNPNCGEECAQRMALISEAYKVLTNPDLTKWHNVYGLRVPEVMMKKYSKTNQDEF</sequence>
<evidence type="ECO:0000256" key="1">
    <source>
        <dbReference type="SAM" id="SignalP"/>
    </source>
</evidence>
<dbReference type="SMART" id="SM00271">
    <property type="entry name" value="DnaJ"/>
    <property type="match status" value="1"/>
</dbReference>
<dbReference type="PRINTS" id="PR00625">
    <property type="entry name" value="JDOMAIN"/>
</dbReference>
<evidence type="ECO:0000313" key="3">
    <source>
        <dbReference type="EMBL" id="KAF0972151.1"/>
    </source>
</evidence>
<dbReference type="AlphaFoldDB" id="A0A6A5BBI0"/>
<accession>A0A6A5BBI0</accession>
<dbReference type="OrthoDB" id="10250354at2759"/>
<dbReference type="VEuPathDB" id="AmoebaDB:NfTy_086610"/>
<evidence type="ECO:0000313" key="4">
    <source>
        <dbReference type="Proteomes" id="UP000444721"/>
    </source>
</evidence>
<gene>
    <name evidence="3" type="ORF">FDP41_009559</name>
</gene>
<dbReference type="CDD" id="cd06257">
    <property type="entry name" value="DnaJ"/>
    <property type="match status" value="1"/>
</dbReference>
<organism evidence="3 4">
    <name type="scientific">Naegleria fowleri</name>
    <name type="common">Brain eating amoeba</name>
    <dbReference type="NCBI Taxonomy" id="5763"/>
    <lineage>
        <taxon>Eukaryota</taxon>
        <taxon>Discoba</taxon>
        <taxon>Heterolobosea</taxon>
        <taxon>Tetramitia</taxon>
        <taxon>Eutetramitia</taxon>
        <taxon>Vahlkampfiidae</taxon>
        <taxon>Naegleria</taxon>
    </lineage>
</organism>
<name>A0A6A5BBI0_NAEFO</name>
<dbReference type="PANTHER" id="PTHR24074">
    <property type="entry name" value="CO-CHAPERONE PROTEIN DJLA"/>
    <property type="match status" value="1"/>
</dbReference>
<dbReference type="InterPro" id="IPR036869">
    <property type="entry name" value="J_dom_sf"/>
</dbReference>
<dbReference type="InterPro" id="IPR050817">
    <property type="entry name" value="DjlA_DnaK_co-chaperone"/>
</dbReference>
<dbReference type="VEuPathDB" id="AmoebaDB:FDP41_009559"/>
<dbReference type="Pfam" id="PF00226">
    <property type="entry name" value="DnaJ"/>
    <property type="match status" value="1"/>
</dbReference>